<dbReference type="GO" id="GO:0019619">
    <property type="term" value="P:3,4-dihydroxybenzoate catabolic process"/>
    <property type="evidence" value="ECO:0007669"/>
    <property type="project" value="InterPro"/>
</dbReference>
<dbReference type="RefSeq" id="WP_189143455.1">
    <property type="nucleotide sequence ID" value="NZ_BMNK01000018.1"/>
</dbReference>
<dbReference type="InterPro" id="IPR000627">
    <property type="entry name" value="Intradiol_dOase_C"/>
</dbReference>
<name>A0A918AFR0_9ACTN</name>
<dbReference type="InterPro" id="IPR050770">
    <property type="entry name" value="Intradiol_RC_Dioxygenase"/>
</dbReference>
<dbReference type="PANTHER" id="PTHR33711">
    <property type="entry name" value="DIOXYGENASE, PUTATIVE (AFU_ORTHOLOGUE AFUA_2G02910)-RELATED"/>
    <property type="match status" value="1"/>
</dbReference>
<sequence>MTHPPYLSPGYGSTVLRAPSQPPVAFKADPDAIELTSPVFGHQEVGALDADLTRQHDGEPIGERIIVTGRVLDAGGRPVRDSLIELWQANSAGRYAHAGDQHPAPLDPNFTGGGRCLTDADGRYRFVTIKPGAYPWRNHPNAWRPAHLHFSVFGQAFTQRLITQMYFPGDPLMALDPIYQSIPDESARQRLISSYAHDVTEPEWALGYTFDIVLGRTPVEPS</sequence>
<comment type="similarity">
    <text evidence="1">Belongs to the intradiol ring-cleavage dioxygenase family.</text>
</comment>
<dbReference type="PROSITE" id="PS00083">
    <property type="entry name" value="INTRADIOL_DIOXYGENAS"/>
    <property type="match status" value="1"/>
</dbReference>
<evidence type="ECO:0000256" key="1">
    <source>
        <dbReference type="ARBA" id="ARBA00007825"/>
    </source>
</evidence>
<accession>A0A918AFR0</accession>
<dbReference type="Pfam" id="PF12391">
    <property type="entry name" value="PCDO_beta_N"/>
    <property type="match status" value="1"/>
</dbReference>
<protein>
    <submittedName>
        <fullName evidence="5">Protocatechuate 3,4-dioxygenase subunit beta</fullName>
    </submittedName>
</protein>
<evidence type="ECO:0000256" key="3">
    <source>
        <dbReference type="ARBA" id="ARBA00023002"/>
    </source>
</evidence>
<comment type="caution">
    <text evidence="5">The sequence shown here is derived from an EMBL/GenBank/DDBJ whole genome shotgun (WGS) entry which is preliminary data.</text>
</comment>
<reference evidence="5" key="1">
    <citation type="journal article" date="2014" name="Int. J. Syst. Evol. Microbiol.">
        <title>Complete genome sequence of Corynebacterium casei LMG S-19264T (=DSM 44701T), isolated from a smear-ripened cheese.</title>
        <authorList>
            <consortium name="US DOE Joint Genome Institute (JGI-PGF)"/>
            <person name="Walter F."/>
            <person name="Albersmeier A."/>
            <person name="Kalinowski J."/>
            <person name="Ruckert C."/>
        </authorList>
    </citation>
    <scope>NUCLEOTIDE SEQUENCE</scope>
    <source>
        <strain evidence="5">CGMCC 4.7430</strain>
    </source>
</reference>
<keyword evidence="3" id="KW-0560">Oxidoreductase</keyword>
<reference evidence="5" key="2">
    <citation type="submission" date="2020-09" db="EMBL/GenBank/DDBJ databases">
        <authorList>
            <person name="Sun Q."/>
            <person name="Zhou Y."/>
        </authorList>
    </citation>
    <scope>NUCLEOTIDE SEQUENCE</scope>
    <source>
        <strain evidence="5">CGMCC 4.7430</strain>
    </source>
</reference>
<proteinExistence type="inferred from homology"/>
<dbReference type="GO" id="GO:0008199">
    <property type="term" value="F:ferric iron binding"/>
    <property type="evidence" value="ECO:0007669"/>
    <property type="project" value="InterPro"/>
</dbReference>
<evidence type="ECO:0000256" key="2">
    <source>
        <dbReference type="ARBA" id="ARBA00022964"/>
    </source>
</evidence>
<keyword evidence="2" id="KW-0223">Dioxygenase</keyword>
<dbReference type="InterPro" id="IPR024756">
    <property type="entry name" value="PCDO_beta_N"/>
</dbReference>
<evidence type="ECO:0000259" key="4">
    <source>
        <dbReference type="PROSITE" id="PS00083"/>
    </source>
</evidence>
<dbReference type="PANTHER" id="PTHR33711:SF10">
    <property type="entry name" value="INTRADIOL RING-CLEAVAGE DIOXYGENASES DOMAIN-CONTAINING PROTEIN"/>
    <property type="match status" value="1"/>
</dbReference>
<dbReference type="NCBIfam" id="TIGR02422">
    <property type="entry name" value="protocat_beta"/>
    <property type="match status" value="1"/>
</dbReference>
<dbReference type="InterPro" id="IPR015889">
    <property type="entry name" value="Intradiol_dOase_core"/>
</dbReference>
<evidence type="ECO:0000313" key="6">
    <source>
        <dbReference type="Proteomes" id="UP000660745"/>
    </source>
</evidence>
<evidence type="ECO:0000313" key="5">
    <source>
        <dbReference type="EMBL" id="GGP15291.1"/>
    </source>
</evidence>
<dbReference type="Gene3D" id="2.60.130.10">
    <property type="entry name" value="Aromatic compound dioxygenase"/>
    <property type="match status" value="1"/>
</dbReference>
<dbReference type="EMBL" id="BMNK01000018">
    <property type="protein sequence ID" value="GGP15291.1"/>
    <property type="molecule type" value="Genomic_DNA"/>
</dbReference>
<dbReference type="Pfam" id="PF00775">
    <property type="entry name" value="Dioxygenase_C"/>
    <property type="match status" value="1"/>
</dbReference>
<organism evidence="5 6">
    <name type="scientific">Nonomuraea glycinis</name>
    <dbReference type="NCBI Taxonomy" id="2047744"/>
    <lineage>
        <taxon>Bacteria</taxon>
        <taxon>Bacillati</taxon>
        <taxon>Actinomycetota</taxon>
        <taxon>Actinomycetes</taxon>
        <taxon>Streptosporangiales</taxon>
        <taxon>Streptosporangiaceae</taxon>
        <taxon>Nonomuraea</taxon>
    </lineage>
</organism>
<dbReference type="SUPFAM" id="SSF49482">
    <property type="entry name" value="Aromatic compound dioxygenase"/>
    <property type="match status" value="1"/>
</dbReference>
<feature type="domain" description="Intradiol ring-cleavage dioxygenases" evidence="4">
    <location>
        <begin position="67"/>
        <end position="95"/>
    </location>
</feature>
<keyword evidence="6" id="KW-1185">Reference proteome</keyword>
<dbReference type="AlphaFoldDB" id="A0A918AFR0"/>
<gene>
    <name evidence="5" type="primary">pcaH</name>
    <name evidence="5" type="ORF">GCM10012278_74450</name>
</gene>
<dbReference type="GO" id="GO:0018578">
    <property type="term" value="F:protocatechuate 3,4-dioxygenase activity"/>
    <property type="evidence" value="ECO:0007669"/>
    <property type="project" value="InterPro"/>
</dbReference>
<dbReference type="InterPro" id="IPR012785">
    <property type="entry name" value="Protocat_dOase_b"/>
</dbReference>
<dbReference type="Proteomes" id="UP000660745">
    <property type="component" value="Unassembled WGS sequence"/>
</dbReference>